<keyword evidence="1" id="KW-0472">Membrane</keyword>
<feature type="transmembrane region" description="Helical" evidence="1">
    <location>
        <begin position="169"/>
        <end position="191"/>
    </location>
</feature>
<keyword evidence="1" id="KW-0812">Transmembrane</keyword>
<proteinExistence type="predicted"/>
<feature type="transmembrane region" description="Helical" evidence="1">
    <location>
        <begin position="34"/>
        <end position="53"/>
    </location>
</feature>
<evidence type="ECO:0000313" key="3">
    <source>
        <dbReference type="Proteomes" id="UP000183997"/>
    </source>
</evidence>
<keyword evidence="3" id="KW-1185">Reference proteome</keyword>
<dbReference type="InterPro" id="IPR048147">
    <property type="entry name" value="CBO0543-like"/>
</dbReference>
<evidence type="ECO:0000256" key="1">
    <source>
        <dbReference type="SAM" id="Phobius"/>
    </source>
</evidence>
<dbReference type="OrthoDB" id="2964736at2"/>
<dbReference type="RefSeq" id="WP_084082307.1">
    <property type="nucleotide sequence ID" value="NZ_FRAR01000008.1"/>
</dbReference>
<feature type="transmembrane region" description="Helical" evidence="1">
    <location>
        <begin position="137"/>
        <end position="157"/>
    </location>
</feature>
<organism evidence="2 3">
    <name type="scientific">Desulforamulus aeronauticus DSM 10349</name>
    <dbReference type="NCBI Taxonomy" id="1121421"/>
    <lineage>
        <taxon>Bacteria</taxon>
        <taxon>Bacillati</taxon>
        <taxon>Bacillota</taxon>
        <taxon>Clostridia</taxon>
        <taxon>Eubacteriales</taxon>
        <taxon>Peptococcaceae</taxon>
        <taxon>Desulforamulus</taxon>
    </lineage>
</organism>
<feature type="transmembrane region" description="Helical" evidence="1">
    <location>
        <begin position="101"/>
        <end position="125"/>
    </location>
</feature>
<name>A0A1M6QCA0_9FIRM</name>
<dbReference type="AlphaFoldDB" id="A0A1M6QCA0"/>
<reference evidence="3" key="1">
    <citation type="submission" date="2016-11" db="EMBL/GenBank/DDBJ databases">
        <authorList>
            <person name="Varghese N."/>
            <person name="Submissions S."/>
        </authorList>
    </citation>
    <scope>NUCLEOTIDE SEQUENCE [LARGE SCALE GENOMIC DNA]</scope>
    <source>
        <strain evidence="3">DSM 10349</strain>
    </source>
</reference>
<protein>
    <submittedName>
        <fullName evidence="2">Uncharacterized protein</fullName>
    </submittedName>
</protein>
<feature type="transmembrane region" description="Helical" evidence="1">
    <location>
        <begin position="65"/>
        <end position="89"/>
    </location>
</feature>
<dbReference type="Proteomes" id="UP000183997">
    <property type="component" value="Unassembled WGS sequence"/>
</dbReference>
<accession>A0A1M6QCA0</accession>
<dbReference type="NCBIfam" id="NF041644">
    <property type="entry name" value="CBO0543_fam"/>
    <property type="match status" value="1"/>
</dbReference>
<sequence>MYLHNNIELYLTITAITLSLIGSYFILRKDWKSYGIVYLLSGIVGNILCYIFVKLTFYSFPFRLFPQISIMPFETILTMFPFFVILGIYYSPRSWAYKIPFYWVIVHLGMVSETLAHNLTNLISYNYEWDFWDSYTWWWIFLLLFDYVGGLIVPCHLRKPISQEAFKYGNGGFFILHFVLIVTVFLGGYYVGLKK</sequence>
<feature type="transmembrane region" description="Helical" evidence="1">
    <location>
        <begin position="6"/>
        <end position="27"/>
    </location>
</feature>
<gene>
    <name evidence="2" type="ORF">SAMN02745123_00962</name>
</gene>
<dbReference type="EMBL" id="FRAR01000008">
    <property type="protein sequence ID" value="SHK17872.1"/>
    <property type="molecule type" value="Genomic_DNA"/>
</dbReference>
<evidence type="ECO:0000313" key="2">
    <source>
        <dbReference type="EMBL" id="SHK17872.1"/>
    </source>
</evidence>
<keyword evidence="1" id="KW-1133">Transmembrane helix</keyword>